<dbReference type="Proteomes" id="UP001303211">
    <property type="component" value="Chromosome"/>
</dbReference>
<evidence type="ECO:0000313" key="1">
    <source>
        <dbReference type="EMBL" id="WOO31123.1"/>
    </source>
</evidence>
<proteinExistence type="predicted"/>
<keyword evidence="2" id="KW-1185">Reference proteome</keyword>
<dbReference type="RefSeq" id="WP_317700609.1">
    <property type="nucleotide sequence ID" value="NZ_CP136921.1"/>
</dbReference>
<dbReference type="InterPro" id="IPR013443">
    <property type="entry name" value="CRISPR-assoc_prot_Csx16"/>
</dbReference>
<dbReference type="EMBL" id="CP136921">
    <property type="protein sequence ID" value="WOO31123.1"/>
    <property type="molecule type" value="Genomic_DNA"/>
</dbReference>
<dbReference type="Pfam" id="PF09652">
    <property type="entry name" value="Cas_VVA1548"/>
    <property type="match status" value="1"/>
</dbReference>
<evidence type="ECO:0000313" key="2">
    <source>
        <dbReference type="Proteomes" id="UP001303211"/>
    </source>
</evidence>
<dbReference type="NCBIfam" id="TIGR02620">
    <property type="entry name" value="cas_VVA1548"/>
    <property type="match status" value="1"/>
</dbReference>
<sequence>MTTWFVSRHPGALHWMQRHGPAFDQHVPHLDPAQVQPGDAVIGTLPVNLAAQVCARGAAYWHLALGVPAQSRGRELSADELLALGATLQRFNVQSHKFKPAP</sequence>
<organism evidence="1 2">
    <name type="scientific">Diaphorobacter limosus</name>
    <dbReference type="NCBI Taxonomy" id="3036128"/>
    <lineage>
        <taxon>Bacteria</taxon>
        <taxon>Pseudomonadati</taxon>
        <taxon>Pseudomonadota</taxon>
        <taxon>Betaproteobacteria</taxon>
        <taxon>Burkholderiales</taxon>
        <taxon>Comamonadaceae</taxon>
        <taxon>Diaphorobacter</taxon>
    </lineage>
</organism>
<name>A0ABZ0IZF0_9BURK</name>
<protein>
    <submittedName>
        <fullName evidence="1">CRISPR-associated protein Csx16</fullName>
    </submittedName>
</protein>
<accession>A0ABZ0IZF0</accession>
<reference evidence="1 2" key="1">
    <citation type="submission" date="2023-03" db="EMBL/GenBank/DDBJ databases">
        <title>Diaphorobacter basophil sp. nov., isolated from a sewage-treatment plant.</title>
        <authorList>
            <person name="Yang K."/>
        </authorList>
    </citation>
    <scope>NUCLEOTIDE SEQUENCE [LARGE SCALE GENOMIC DNA]</scope>
    <source>
        <strain evidence="1 2">Y-1</strain>
    </source>
</reference>
<gene>
    <name evidence="1" type="primary">csx16</name>
    <name evidence="1" type="ORF">P4826_11920</name>
</gene>